<dbReference type="Gene3D" id="3.40.50.300">
    <property type="entry name" value="P-loop containing nucleotide triphosphate hydrolases"/>
    <property type="match status" value="1"/>
</dbReference>
<dbReference type="PANTHER" id="PTHR19241">
    <property type="entry name" value="ATP-BINDING CASSETTE TRANSPORTER"/>
    <property type="match status" value="1"/>
</dbReference>
<feature type="compositionally biased region" description="Basic and acidic residues" evidence="6">
    <location>
        <begin position="65"/>
        <end position="77"/>
    </location>
</feature>
<evidence type="ECO:0000313" key="9">
    <source>
        <dbReference type="Proteomes" id="UP001212841"/>
    </source>
</evidence>
<dbReference type="InterPro" id="IPR043926">
    <property type="entry name" value="ABCG_dom"/>
</dbReference>
<name>A0AAD5X6Y8_9FUNG</name>
<dbReference type="InterPro" id="IPR027417">
    <property type="entry name" value="P-loop_NTPase"/>
</dbReference>
<dbReference type="EMBL" id="JADGJD010000116">
    <property type="protein sequence ID" value="KAJ3054780.1"/>
    <property type="molecule type" value="Genomic_DNA"/>
</dbReference>
<accession>A0AAD5X6Y8</accession>
<dbReference type="GO" id="GO:0016887">
    <property type="term" value="F:ATP hydrolysis activity"/>
    <property type="evidence" value="ECO:0007669"/>
    <property type="project" value="InterPro"/>
</dbReference>
<keyword evidence="9" id="KW-1185">Reference proteome</keyword>
<dbReference type="PROSITE" id="PS00211">
    <property type="entry name" value="ABC_TRANSPORTER_1"/>
    <property type="match status" value="1"/>
</dbReference>
<evidence type="ECO:0000256" key="2">
    <source>
        <dbReference type="ARBA" id="ARBA00022448"/>
    </source>
</evidence>
<keyword evidence="3" id="KW-0812">Transmembrane</keyword>
<evidence type="ECO:0000313" key="8">
    <source>
        <dbReference type="EMBL" id="KAJ3054780.1"/>
    </source>
</evidence>
<evidence type="ECO:0000256" key="5">
    <source>
        <dbReference type="ARBA" id="ARBA00023136"/>
    </source>
</evidence>
<feature type="region of interest" description="Disordered" evidence="6">
    <location>
        <begin position="30"/>
        <end position="106"/>
    </location>
</feature>
<proteinExistence type="predicted"/>
<evidence type="ECO:0000256" key="3">
    <source>
        <dbReference type="ARBA" id="ARBA00022692"/>
    </source>
</evidence>
<dbReference type="InterPro" id="IPR003439">
    <property type="entry name" value="ABC_transporter-like_ATP-bd"/>
</dbReference>
<dbReference type="PROSITE" id="PS50893">
    <property type="entry name" value="ABC_TRANSPORTER_2"/>
    <property type="match status" value="1"/>
</dbReference>
<feature type="domain" description="ABC transporter" evidence="7">
    <location>
        <begin position="256"/>
        <end position="505"/>
    </location>
</feature>
<dbReference type="Pfam" id="PF01061">
    <property type="entry name" value="ABC2_membrane"/>
    <property type="match status" value="1"/>
</dbReference>
<keyword evidence="5" id="KW-0472">Membrane</keyword>
<feature type="compositionally biased region" description="Polar residues" evidence="6">
    <location>
        <begin position="143"/>
        <end position="155"/>
    </location>
</feature>
<sequence>MTASDPSSQSGISMGYHLYPEFAIGQDMSASHKDEAIAEGVATSPAKNDPADSEADQAQGEEAAIEMRELSSRKESDGSVGSHTTLGEGPPPAPARKESLPELPENTHINIDGPSVTFFGEPQAVNIPRAWEDIRLTRRKSSGIPSLSPRTTTFSIFRGPHPHRPIRHESLHVTMDPESLQHELSGDVPGPEDENFDLAMYIRNLRRRRRDAGSEPVQLGIVFKDLTVVGDVVRKNYIETVTSPLTKGFNIHKHLTSFAQILKNQTPQRRTIIDHVTGFVPDGQMLLVLGRPASGCSTLLRVLSGQFSAYHSVNGQISYSGIDAMQEAKNFASEVTYNMEDDVHFPTMTVRETLRFAVQCRAPDSGAFDSRAELVEEMVALVIKMFGLERCADTVVGNATIRGISGGEKKRLSIAEQVVAGSAAGLWDGATRGLDASAALDFTKSLRILTDLLQKTTIVSLRQASEDMYKLFDKVMLMAEGRCIYFGPVNMAKEYFESLGFECGKRITTPDFLAMASYESCLANSNKPEELRNRAAARRSSSKLIKSAHTTTFFQQAGACMRREWDMITGNKFALLHRYLHNAIMAIVVGSLFFKLPLDAAGAFNRGGVLFYALLFNSLGAQASPTLS</sequence>
<dbReference type="InterPro" id="IPR013525">
    <property type="entry name" value="ABC2_TM"/>
</dbReference>
<evidence type="ECO:0000256" key="6">
    <source>
        <dbReference type="SAM" id="MobiDB-lite"/>
    </source>
</evidence>
<dbReference type="InterPro" id="IPR017871">
    <property type="entry name" value="ABC_transporter-like_CS"/>
</dbReference>
<dbReference type="SUPFAM" id="SSF52540">
    <property type="entry name" value="P-loop containing nucleoside triphosphate hydrolases"/>
    <property type="match status" value="1"/>
</dbReference>
<dbReference type="Proteomes" id="UP001212841">
    <property type="component" value="Unassembled WGS sequence"/>
</dbReference>
<organism evidence="8 9">
    <name type="scientific">Rhizophlyctis rosea</name>
    <dbReference type="NCBI Taxonomy" id="64517"/>
    <lineage>
        <taxon>Eukaryota</taxon>
        <taxon>Fungi</taxon>
        <taxon>Fungi incertae sedis</taxon>
        <taxon>Chytridiomycota</taxon>
        <taxon>Chytridiomycota incertae sedis</taxon>
        <taxon>Chytridiomycetes</taxon>
        <taxon>Rhizophlyctidales</taxon>
        <taxon>Rhizophlyctidaceae</taxon>
        <taxon>Rhizophlyctis</taxon>
    </lineage>
</organism>
<keyword evidence="4" id="KW-1133">Transmembrane helix</keyword>
<protein>
    <recommendedName>
        <fullName evidence="7">ABC transporter domain-containing protein</fullName>
    </recommendedName>
</protein>
<gene>
    <name evidence="8" type="ORF">HK097_000824</name>
</gene>
<dbReference type="CDD" id="cd03233">
    <property type="entry name" value="ABCG_PDR_domain1"/>
    <property type="match status" value="1"/>
</dbReference>
<comment type="subcellular location">
    <subcellularLocation>
        <location evidence="1">Membrane</location>
        <topology evidence="1">Multi-pass membrane protein</topology>
    </subcellularLocation>
</comment>
<keyword evidence="2" id="KW-0813">Transport</keyword>
<evidence type="ECO:0000256" key="4">
    <source>
        <dbReference type="ARBA" id="ARBA00022989"/>
    </source>
</evidence>
<dbReference type="InterPro" id="IPR034001">
    <property type="entry name" value="ABCG_PDR_1"/>
</dbReference>
<feature type="region of interest" description="Disordered" evidence="6">
    <location>
        <begin position="142"/>
        <end position="161"/>
    </location>
</feature>
<dbReference type="Pfam" id="PF14510">
    <property type="entry name" value="ABC_trans_N"/>
    <property type="match status" value="1"/>
</dbReference>
<dbReference type="Pfam" id="PF19055">
    <property type="entry name" value="ABC2_membrane_7"/>
    <property type="match status" value="1"/>
</dbReference>
<reference evidence="8" key="1">
    <citation type="submission" date="2020-05" db="EMBL/GenBank/DDBJ databases">
        <title>Phylogenomic resolution of chytrid fungi.</title>
        <authorList>
            <person name="Stajich J.E."/>
            <person name="Amses K."/>
            <person name="Simmons R."/>
            <person name="Seto K."/>
            <person name="Myers J."/>
            <person name="Bonds A."/>
            <person name="Quandt C.A."/>
            <person name="Barry K."/>
            <person name="Liu P."/>
            <person name="Grigoriev I."/>
            <person name="Longcore J.E."/>
            <person name="James T.Y."/>
        </authorList>
    </citation>
    <scope>NUCLEOTIDE SEQUENCE</scope>
    <source>
        <strain evidence="8">JEL0318</strain>
    </source>
</reference>
<comment type="caution">
    <text evidence="8">The sequence shown here is derived from an EMBL/GenBank/DDBJ whole genome shotgun (WGS) entry which is preliminary data.</text>
</comment>
<evidence type="ECO:0000259" key="7">
    <source>
        <dbReference type="PROSITE" id="PS50893"/>
    </source>
</evidence>
<dbReference type="GO" id="GO:0005524">
    <property type="term" value="F:ATP binding"/>
    <property type="evidence" value="ECO:0007669"/>
    <property type="project" value="InterPro"/>
</dbReference>
<dbReference type="Pfam" id="PF00005">
    <property type="entry name" value="ABC_tran"/>
    <property type="match status" value="1"/>
</dbReference>
<dbReference type="InterPro" id="IPR029481">
    <property type="entry name" value="ABC_trans_N"/>
</dbReference>
<dbReference type="AlphaFoldDB" id="A0AAD5X6Y8"/>
<dbReference type="GO" id="GO:0016020">
    <property type="term" value="C:membrane"/>
    <property type="evidence" value="ECO:0007669"/>
    <property type="project" value="UniProtKB-SubCell"/>
</dbReference>
<evidence type="ECO:0000256" key="1">
    <source>
        <dbReference type="ARBA" id="ARBA00004141"/>
    </source>
</evidence>
<dbReference type="GO" id="GO:0140359">
    <property type="term" value="F:ABC-type transporter activity"/>
    <property type="evidence" value="ECO:0007669"/>
    <property type="project" value="InterPro"/>
</dbReference>